<dbReference type="EMBL" id="FJOG01000015">
    <property type="protein sequence ID" value="CZR60324.1"/>
    <property type="molecule type" value="Genomic_DNA"/>
</dbReference>
<accession>A0A1L7X5M9</accession>
<dbReference type="OrthoDB" id="47007at2759"/>
<proteinExistence type="predicted"/>
<dbReference type="AlphaFoldDB" id="A0A1L7X5M9"/>
<gene>
    <name evidence="1" type="ORF">PAC_10220</name>
</gene>
<dbReference type="Proteomes" id="UP000184330">
    <property type="component" value="Unassembled WGS sequence"/>
</dbReference>
<dbReference type="PANTHER" id="PTHR33112">
    <property type="entry name" value="DOMAIN PROTEIN, PUTATIVE-RELATED"/>
    <property type="match status" value="1"/>
</dbReference>
<organism evidence="1 2">
    <name type="scientific">Phialocephala subalpina</name>
    <dbReference type="NCBI Taxonomy" id="576137"/>
    <lineage>
        <taxon>Eukaryota</taxon>
        <taxon>Fungi</taxon>
        <taxon>Dikarya</taxon>
        <taxon>Ascomycota</taxon>
        <taxon>Pezizomycotina</taxon>
        <taxon>Leotiomycetes</taxon>
        <taxon>Helotiales</taxon>
        <taxon>Mollisiaceae</taxon>
        <taxon>Phialocephala</taxon>
        <taxon>Phialocephala fortinii species complex</taxon>
    </lineage>
</organism>
<evidence type="ECO:0000313" key="1">
    <source>
        <dbReference type="EMBL" id="CZR60324.1"/>
    </source>
</evidence>
<name>A0A1L7X5M9_9HELO</name>
<protein>
    <submittedName>
        <fullName evidence="1">Uncharacterized protein</fullName>
    </submittedName>
</protein>
<dbReference type="PANTHER" id="PTHR33112:SF16">
    <property type="entry name" value="HETEROKARYON INCOMPATIBILITY DOMAIN-CONTAINING PROTEIN"/>
    <property type="match status" value="1"/>
</dbReference>
<keyword evidence="2" id="KW-1185">Reference proteome</keyword>
<evidence type="ECO:0000313" key="2">
    <source>
        <dbReference type="Proteomes" id="UP000184330"/>
    </source>
</evidence>
<reference evidence="1 2" key="1">
    <citation type="submission" date="2016-03" db="EMBL/GenBank/DDBJ databases">
        <authorList>
            <person name="Ploux O."/>
        </authorList>
    </citation>
    <scope>NUCLEOTIDE SEQUENCE [LARGE SCALE GENOMIC DNA]</scope>
    <source>
        <strain evidence="1 2">UAMH 11012</strain>
    </source>
</reference>
<sequence length="373" mass="41741">MYFECESMLRSEDGFLFPSPFSLDRLLRTQMITHEQHGIPKHGGVNMAIGCSDIMGGMRWQGGWIGLIQDYSMRKLSVAQDKLPALSGLARIIPQRTQDRYFAAPSWSWASLDAPIRFIPLTYGDLVAEVINCETTPSGSDMYGKVKAGKLVIEGPVFKILPHEPKEEWKRQGIPVKIQFDGSERIESIGALYLDLPRESLQFPCYAFFIDPANALVLSTCPSHTDTVLGKISGDDLSPLPLVTSEDARRHIQGPPKVIGLDYTRGMTFEAFASAKRIGVASFVKGFEPDPKEVGKTEDKILDNADELDWDDIIEQSGNIPCERSNNSKISRLREASSSRPFQTFDLSVLTGYARTSRLSHRTKIDIDCRYRE</sequence>